<evidence type="ECO:0000256" key="3">
    <source>
        <dbReference type="PIRSR" id="PIRSR639383-1"/>
    </source>
</evidence>
<accession>A0A2C5X955</accession>
<evidence type="ECO:0000256" key="5">
    <source>
        <dbReference type="PIRSR" id="PIRSR639383-3"/>
    </source>
</evidence>
<sequence length="219" mass="24546">MIRLGFRPFKNYRVFARNMSSSETITFGSFEVTNQVFLTTPYSFALVNLKPLMPGHVLVCPLKRHARLTDMSSEETSDLFQTVQRVQKLLARQYLKVTNTGDSAELQESGSFNIAIQDGPEAGQTVPHVHVHVIPRPKDAGKPVEVVEEEVRAIYKGMQNEAGNVGGAFWDRQKSVREGDRPRPGGDFPDIEDSSRKARSMDEMVAEVSLYKTLLETSN</sequence>
<dbReference type="STRING" id="1035309.A0A2C5X955"/>
<dbReference type="FunFam" id="3.30.428.10:FF:000011">
    <property type="entry name" value="Fragile histidine triad"/>
    <property type="match status" value="1"/>
</dbReference>
<evidence type="ECO:0000256" key="2">
    <source>
        <dbReference type="ARBA" id="ARBA00022801"/>
    </source>
</evidence>
<feature type="domain" description="HIT" evidence="9">
    <location>
        <begin position="23"/>
        <end position="145"/>
    </location>
</feature>
<feature type="binding site" evidence="4">
    <location>
        <position position="117"/>
    </location>
    <ligand>
        <name>substrate</name>
    </ligand>
</feature>
<dbReference type="PROSITE" id="PS00892">
    <property type="entry name" value="HIT_1"/>
    <property type="match status" value="1"/>
</dbReference>
<evidence type="ECO:0000313" key="11">
    <source>
        <dbReference type="Proteomes" id="UP000222788"/>
    </source>
</evidence>
<feature type="compositionally biased region" description="Basic and acidic residues" evidence="8">
    <location>
        <begin position="171"/>
        <end position="184"/>
    </location>
</feature>
<gene>
    <name evidence="10" type="primary">aph1</name>
    <name evidence="10" type="ORF">CFIMG_002731RA</name>
</gene>
<dbReference type="Gene3D" id="3.30.428.10">
    <property type="entry name" value="HIT-like"/>
    <property type="match status" value="1"/>
</dbReference>
<dbReference type="OrthoDB" id="680339at2759"/>
<reference evidence="10 11" key="2">
    <citation type="journal article" date="2013" name="IMA Fungus">
        <title>IMA Genome-F 1: Ceratocystis fimbriata: Draft nuclear genome sequence for the plant pathogen, Ceratocystis fimbriata.</title>
        <authorList>
            <person name="Wilken P.M."/>
            <person name="Steenkamp E.T."/>
            <person name="Wingfield M.J."/>
            <person name="de Beer Z.W."/>
            <person name="Wingfield B.D."/>
        </authorList>
    </citation>
    <scope>NUCLEOTIDE SEQUENCE [LARGE SCALE GENOMIC DNA]</scope>
    <source>
        <strain evidence="10 11">CBS 114723</strain>
    </source>
</reference>
<evidence type="ECO:0000256" key="7">
    <source>
        <dbReference type="RuleBase" id="RU366076"/>
    </source>
</evidence>
<feature type="binding site" evidence="4">
    <location>
        <position position="132"/>
    </location>
    <ligand>
        <name>substrate</name>
    </ligand>
</feature>
<evidence type="ECO:0000256" key="4">
    <source>
        <dbReference type="PIRSR" id="PIRSR639383-2"/>
    </source>
</evidence>
<dbReference type="InterPro" id="IPR036265">
    <property type="entry name" value="HIT-like_sf"/>
</dbReference>
<dbReference type="PANTHER" id="PTHR46243">
    <property type="entry name" value="BIS(5'-ADENOSYL)-TRIPHOSPHATASE"/>
    <property type="match status" value="1"/>
</dbReference>
<organism evidence="10 11">
    <name type="scientific">Ceratocystis fimbriata CBS 114723</name>
    <dbReference type="NCBI Taxonomy" id="1035309"/>
    <lineage>
        <taxon>Eukaryota</taxon>
        <taxon>Fungi</taxon>
        <taxon>Dikarya</taxon>
        <taxon>Ascomycota</taxon>
        <taxon>Pezizomycotina</taxon>
        <taxon>Sordariomycetes</taxon>
        <taxon>Hypocreomycetidae</taxon>
        <taxon>Microascales</taxon>
        <taxon>Ceratocystidaceae</taxon>
        <taxon>Ceratocystis</taxon>
    </lineage>
</organism>
<name>A0A2C5X955_9PEZI</name>
<comment type="catalytic activity">
    <reaction evidence="7">
        <text>P(1),P(3)-bis(5'-adenosyl) triphosphate + H2O = AMP + ADP + 2 H(+)</text>
        <dbReference type="Rhea" id="RHEA:13893"/>
        <dbReference type="ChEBI" id="CHEBI:15377"/>
        <dbReference type="ChEBI" id="CHEBI:15378"/>
        <dbReference type="ChEBI" id="CHEBI:58529"/>
        <dbReference type="ChEBI" id="CHEBI:456215"/>
        <dbReference type="ChEBI" id="CHEBI:456216"/>
        <dbReference type="EC" id="3.6.1.29"/>
    </reaction>
</comment>
<evidence type="ECO:0000259" key="9">
    <source>
        <dbReference type="PROSITE" id="PS51084"/>
    </source>
</evidence>
<dbReference type="GO" id="GO:0047710">
    <property type="term" value="F:bis(5'-adenosyl)-triphosphatase activity"/>
    <property type="evidence" value="ECO:0007669"/>
    <property type="project" value="UniProtKB-UniRule"/>
</dbReference>
<feature type="region of interest" description="Disordered" evidence="8">
    <location>
        <begin position="168"/>
        <end position="199"/>
    </location>
</feature>
<evidence type="ECO:0000256" key="1">
    <source>
        <dbReference type="ARBA" id="ARBA00022741"/>
    </source>
</evidence>
<feature type="binding site" evidence="4">
    <location>
        <position position="48"/>
    </location>
    <ligand>
        <name>substrate</name>
    </ligand>
</feature>
<dbReference type="PROSITE" id="PS51084">
    <property type="entry name" value="HIT_2"/>
    <property type="match status" value="1"/>
</dbReference>
<reference evidence="10 11" key="1">
    <citation type="journal article" date="2013" name="Fungal Biol.">
        <title>Analysis of microsatellite markers in the genome of the plant pathogen Ceratocystis fimbriata.</title>
        <authorList>
            <person name="Simpson M.C."/>
            <person name="Wilken P.M."/>
            <person name="Coetzee M.P."/>
            <person name="Wingfield M.J."/>
            <person name="Wingfield B.D."/>
        </authorList>
    </citation>
    <scope>NUCLEOTIDE SEQUENCE [LARGE SCALE GENOMIC DNA]</scope>
    <source>
        <strain evidence="10 11">CBS 114723</strain>
    </source>
</reference>
<evidence type="ECO:0000256" key="8">
    <source>
        <dbReference type="SAM" id="MobiDB-lite"/>
    </source>
</evidence>
<keyword evidence="1 7" id="KW-0547">Nucleotide-binding</keyword>
<dbReference type="CDD" id="cd01275">
    <property type="entry name" value="FHIT"/>
    <property type="match status" value="1"/>
</dbReference>
<dbReference type="PANTHER" id="PTHR46243:SF1">
    <property type="entry name" value="BIS(5'-ADENOSYL)-TRIPHOSPHATASE"/>
    <property type="match status" value="1"/>
</dbReference>
<dbReference type="InterPro" id="IPR039383">
    <property type="entry name" value="FHIT"/>
</dbReference>
<dbReference type="InterPro" id="IPR019808">
    <property type="entry name" value="Histidine_triad_CS"/>
</dbReference>
<dbReference type="EC" id="3.6.1.29" evidence="7"/>
<dbReference type="SUPFAM" id="SSF54197">
    <property type="entry name" value="HIT-like"/>
    <property type="match status" value="1"/>
</dbReference>
<dbReference type="EMBL" id="APWK03000035">
    <property type="protein sequence ID" value="PHH53881.1"/>
    <property type="molecule type" value="Genomic_DNA"/>
</dbReference>
<proteinExistence type="predicted"/>
<dbReference type="Proteomes" id="UP000222788">
    <property type="component" value="Unassembled WGS sequence"/>
</dbReference>
<dbReference type="GO" id="GO:0000166">
    <property type="term" value="F:nucleotide binding"/>
    <property type="evidence" value="ECO:0007669"/>
    <property type="project" value="UniProtKB-KW"/>
</dbReference>
<feature type="short sequence motif" description="Histidine triad motif" evidence="6">
    <location>
        <begin position="128"/>
        <end position="132"/>
    </location>
</feature>
<dbReference type="AlphaFoldDB" id="A0A2C5X955"/>
<dbReference type="Pfam" id="PF01230">
    <property type="entry name" value="HIT"/>
    <property type="match status" value="1"/>
</dbReference>
<feature type="site" description="Important for induction of apoptosis" evidence="5">
    <location>
        <position position="155"/>
    </location>
</feature>
<dbReference type="InterPro" id="IPR051884">
    <property type="entry name" value="Bis(5'-adenosyl)-TPase_reg"/>
</dbReference>
<feature type="binding site" evidence="4">
    <location>
        <begin position="123"/>
        <end position="126"/>
    </location>
    <ligand>
        <name>substrate</name>
    </ligand>
</feature>
<evidence type="ECO:0000256" key="6">
    <source>
        <dbReference type="PROSITE-ProRule" id="PRU00464"/>
    </source>
</evidence>
<keyword evidence="11" id="KW-1185">Reference proteome</keyword>
<feature type="active site" description="Tele-AMP-histidine intermediate" evidence="3">
    <location>
        <position position="130"/>
    </location>
</feature>
<evidence type="ECO:0000313" key="10">
    <source>
        <dbReference type="EMBL" id="PHH53881.1"/>
    </source>
</evidence>
<dbReference type="InterPro" id="IPR011146">
    <property type="entry name" value="HIT-like"/>
</dbReference>
<protein>
    <recommendedName>
        <fullName evidence="7">Bis(5'-adenosyl)-triphosphatase</fullName>
        <ecNumber evidence="7">3.6.1.29</ecNumber>
    </recommendedName>
</protein>
<keyword evidence="2 7" id="KW-0378">Hydrolase</keyword>
<comment type="cofactor">
    <cofactor evidence="7">
        <name>Mn(2+)</name>
        <dbReference type="ChEBI" id="CHEBI:29035"/>
    </cofactor>
</comment>
<comment type="caution">
    <text evidence="10">The sequence shown here is derived from an EMBL/GenBank/DDBJ whole genome shotgun (WGS) entry which is preliminary data.</text>
</comment>